<dbReference type="Gene3D" id="3.40.50.300">
    <property type="entry name" value="P-loop containing nucleotide triphosphate hydrolases"/>
    <property type="match status" value="1"/>
</dbReference>
<dbReference type="GeneID" id="13405581"/>
<dbReference type="InterPro" id="IPR027417">
    <property type="entry name" value="P-loop_NTPase"/>
</dbReference>
<sequence length="546" mass="61308">MLAEADIKPDIRRVAESAIKAARLSSAIAAAPAPEIVWKPLPGSQTIALDSRCHHTLYEGARGPGKTVTQLMRFLRNVGKGYGAFWRGVIFDLEFDHLSGLVTESKKWFGKFGDGAKFYESTSAYKWVWPTGEELLFRHVKKISDYEGFHGHEYPFIGWNELTKHSSSALYDKFMSVNRSSFDPETNTPKDPKTGRYLTPDGKPLPPIPLEVFSTTNPNGPGHNWVKKRFITCAPRGKVVRTEVEIFNPQTQANDKVVKTQIAIFGSYRENKYLPPDYVAELESIKDPNLRKAWLYGDWDVTAGGAIDDVWQSHIHVVPRFVVPPSWRIDRTYDDGSSHPFSVGWWAEADGTEATIVLSDGTEYTFCPQPGSLVQIFEWYGCAKDAKGEYISNKGLKLSASAIAEGIIDREVSMMANGWIPSQPWPGPADNRIRQVIDVELDTTEKLMSKKGVRWLESDKSPGSRIIGLQLVRDRLEAAVKREGPALYFMSNCLASIELLPTLPRDEKKIDDVDTTAEDHVYDMVRYRVLKGANKAATKYKLVMPT</sequence>
<evidence type="ECO:0000313" key="2">
    <source>
        <dbReference type="EMBL" id="AEX56091.1"/>
    </source>
</evidence>
<proteinExistence type="predicted"/>
<feature type="region of interest" description="Disordered" evidence="1">
    <location>
        <begin position="181"/>
        <end position="200"/>
    </location>
</feature>
<dbReference type="RefSeq" id="YP_006560758.1">
    <property type="nucleotide sequence ID" value="NC_018278.1"/>
</dbReference>
<dbReference type="EMBL" id="JF939047">
    <property type="protein sequence ID" value="AEX56091.1"/>
    <property type="molecule type" value="Genomic_DNA"/>
</dbReference>
<evidence type="ECO:0000256" key="1">
    <source>
        <dbReference type="SAM" id="MobiDB-lite"/>
    </source>
</evidence>
<dbReference type="KEGG" id="vg:13405581"/>
<dbReference type="Gene3D" id="3.30.420.280">
    <property type="match status" value="1"/>
</dbReference>
<evidence type="ECO:0000313" key="3">
    <source>
        <dbReference type="Proteomes" id="UP000009001"/>
    </source>
</evidence>
<protein>
    <submittedName>
        <fullName evidence="2">Terminase large subunit</fullName>
    </submittedName>
</protein>
<keyword evidence="3" id="KW-1185">Reference proteome</keyword>
<gene>
    <name evidence="2" type="ORF">KL1_0007</name>
</gene>
<dbReference type="OrthoDB" id="2120at10239"/>
<reference evidence="2 3" key="1">
    <citation type="journal article" date="2012" name="BMC Genomics">
        <title>Comparative analysis of two phenotypically-similar but genomically-distinct Burkholderia cenocepacia-specific bacteriophages.</title>
        <authorList>
            <person name="Lynch K.H."/>
            <person name="Stothard P."/>
            <person name="Dennis J.J."/>
        </authorList>
    </citation>
    <scope>NUCLEOTIDE SEQUENCE [LARGE SCALE GENOMIC DNA]</scope>
</reference>
<dbReference type="Proteomes" id="UP000009001">
    <property type="component" value="Segment"/>
</dbReference>
<name>I6NQ28_9CAUD</name>
<organism evidence="2 3">
    <name type="scientific">Burkholderia phage vB_BceS_KL1</name>
    <dbReference type="NCBI Taxonomy" id="1132026"/>
    <lineage>
        <taxon>Viruses</taxon>
        <taxon>Duplodnaviria</taxon>
        <taxon>Heunggongvirae</taxon>
        <taxon>Uroviricota</taxon>
        <taxon>Caudoviricetes</taxon>
        <taxon>Jondennisvirinae</taxon>
        <taxon>Kilunavirus</taxon>
        <taxon>Kilunavirus KL1</taxon>
    </lineage>
</organism>
<accession>I6NQ28</accession>